<feature type="region of interest" description="Disordered" evidence="1">
    <location>
        <begin position="190"/>
        <end position="281"/>
    </location>
</feature>
<dbReference type="Proteomes" id="UP001159641">
    <property type="component" value="Unassembled WGS sequence"/>
</dbReference>
<keyword evidence="3" id="KW-1185">Reference proteome</keyword>
<accession>A0AB34H8I8</accession>
<evidence type="ECO:0000313" key="3">
    <source>
        <dbReference type="Proteomes" id="UP001159641"/>
    </source>
</evidence>
<comment type="caution">
    <text evidence="2">The sequence shown here is derived from an EMBL/GenBank/DDBJ whole genome shotgun (WGS) entry which is preliminary data.</text>
</comment>
<dbReference type="AlphaFoldDB" id="A0AB34H8I8"/>
<protein>
    <recommendedName>
        <fullName evidence="4">Basic proline-rich protein-like</fullName>
    </recommendedName>
</protein>
<sequence length="373" mass="39924">MRGRGEDGGISGARRTQASLGLRQSPFQHFAPIGTVWPPLGDSTPEGESGPLGQADTWQGSDFLDRMAARRPRRWPSTGYAAGVRIPGSARARSLVQLPRIRHLLRGLEAAGIPPPRPRVPLRPGLRGGVAHLSSETPHAEEGRGSFNKWRRRTRGRCPFKVAKATALARARRIDVSSRALIGCGAAVSVRARRRPPAGERPRRGPPRAQLRRQPPVWGRRADPRWRRGERPAGDGRTPCVSRPGASRGPPAGLAPRPGSAPPRPPRARSGRPAPAASPLALPHLLKDGGEMSPESAIAPRPFRLLRGPGGPRFPPSGLLPGLSRGRFPFLPGIVAPPPRWSSPGRSLSAGATPNGVTAGGMRERWVFSVLRG</sequence>
<gene>
    <name evidence="2" type="ORF">J1605_023264</name>
</gene>
<feature type="compositionally biased region" description="Basic and acidic residues" evidence="1">
    <location>
        <begin position="220"/>
        <end position="234"/>
    </location>
</feature>
<feature type="compositionally biased region" description="Low complexity" evidence="1">
    <location>
        <begin position="242"/>
        <end position="258"/>
    </location>
</feature>
<evidence type="ECO:0008006" key="4">
    <source>
        <dbReference type="Google" id="ProtNLM"/>
    </source>
</evidence>
<organism evidence="2 3">
    <name type="scientific">Eschrichtius robustus</name>
    <name type="common">California gray whale</name>
    <name type="synonym">Eschrichtius gibbosus</name>
    <dbReference type="NCBI Taxonomy" id="9764"/>
    <lineage>
        <taxon>Eukaryota</taxon>
        <taxon>Metazoa</taxon>
        <taxon>Chordata</taxon>
        <taxon>Craniata</taxon>
        <taxon>Vertebrata</taxon>
        <taxon>Euteleostomi</taxon>
        <taxon>Mammalia</taxon>
        <taxon>Eutheria</taxon>
        <taxon>Laurasiatheria</taxon>
        <taxon>Artiodactyla</taxon>
        <taxon>Whippomorpha</taxon>
        <taxon>Cetacea</taxon>
        <taxon>Mysticeti</taxon>
        <taxon>Eschrichtiidae</taxon>
        <taxon>Eschrichtius</taxon>
    </lineage>
</organism>
<reference evidence="2 3" key="1">
    <citation type="submission" date="2022-11" db="EMBL/GenBank/DDBJ databases">
        <title>Whole genome sequence of Eschrichtius robustus ER-17-0199.</title>
        <authorList>
            <person name="Bruniche-Olsen A."/>
            <person name="Black A.N."/>
            <person name="Fields C.J."/>
            <person name="Walden K."/>
            <person name="Dewoody J.A."/>
        </authorList>
    </citation>
    <scope>NUCLEOTIDE SEQUENCE [LARGE SCALE GENOMIC DNA]</scope>
    <source>
        <strain evidence="2">ER-17-0199</strain>
        <tissue evidence="2">Blubber</tissue>
    </source>
</reference>
<dbReference type="EMBL" id="JAIQCJ010001896">
    <property type="protein sequence ID" value="KAJ8787009.1"/>
    <property type="molecule type" value="Genomic_DNA"/>
</dbReference>
<feature type="compositionally biased region" description="Low complexity" evidence="1">
    <location>
        <begin position="271"/>
        <end position="281"/>
    </location>
</feature>
<proteinExistence type="predicted"/>
<feature type="region of interest" description="Disordered" evidence="1">
    <location>
        <begin position="1"/>
        <end position="58"/>
    </location>
</feature>
<name>A0AB34H8I8_ESCRO</name>
<evidence type="ECO:0000313" key="2">
    <source>
        <dbReference type="EMBL" id="KAJ8787009.1"/>
    </source>
</evidence>
<evidence type="ECO:0000256" key="1">
    <source>
        <dbReference type="SAM" id="MobiDB-lite"/>
    </source>
</evidence>